<name>A0A653CTV4_CALMS</name>
<gene>
    <name evidence="2" type="ORF">CALMAC_LOCUS11674</name>
</gene>
<evidence type="ECO:0000313" key="3">
    <source>
        <dbReference type="Proteomes" id="UP000410492"/>
    </source>
</evidence>
<reference evidence="2 3" key="1">
    <citation type="submission" date="2019-01" db="EMBL/GenBank/DDBJ databases">
        <authorList>
            <person name="Sayadi A."/>
        </authorList>
    </citation>
    <scope>NUCLEOTIDE SEQUENCE [LARGE SCALE GENOMIC DNA]</scope>
</reference>
<feature type="region of interest" description="Disordered" evidence="1">
    <location>
        <begin position="460"/>
        <end position="479"/>
    </location>
</feature>
<dbReference type="EMBL" id="CAACVG010008801">
    <property type="protein sequence ID" value="VEN51119.1"/>
    <property type="molecule type" value="Genomic_DNA"/>
</dbReference>
<feature type="compositionally biased region" description="Polar residues" evidence="1">
    <location>
        <begin position="219"/>
        <end position="236"/>
    </location>
</feature>
<dbReference type="Proteomes" id="UP000410492">
    <property type="component" value="Unassembled WGS sequence"/>
</dbReference>
<evidence type="ECO:0000256" key="1">
    <source>
        <dbReference type="SAM" id="MobiDB-lite"/>
    </source>
</evidence>
<feature type="compositionally biased region" description="Pro residues" evidence="1">
    <location>
        <begin position="353"/>
        <end position="367"/>
    </location>
</feature>
<feature type="region of interest" description="Disordered" evidence="1">
    <location>
        <begin position="28"/>
        <end position="62"/>
    </location>
</feature>
<feature type="compositionally biased region" description="Low complexity" evidence="1">
    <location>
        <begin position="41"/>
        <end position="57"/>
    </location>
</feature>
<feature type="compositionally biased region" description="Pro residues" evidence="1">
    <location>
        <begin position="316"/>
        <end position="337"/>
    </location>
</feature>
<protein>
    <submittedName>
        <fullName evidence="2">Uncharacterized protein</fullName>
    </submittedName>
</protein>
<proteinExistence type="predicted"/>
<evidence type="ECO:0000313" key="2">
    <source>
        <dbReference type="EMBL" id="VEN51119.1"/>
    </source>
</evidence>
<organism evidence="2 3">
    <name type="scientific">Callosobruchus maculatus</name>
    <name type="common">Southern cowpea weevil</name>
    <name type="synonym">Pulse bruchid</name>
    <dbReference type="NCBI Taxonomy" id="64391"/>
    <lineage>
        <taxon>Eukaryota</taxon>
        <taxon>Metazoa</taxon>
        <taxon>Ecdysozoa</taxon>
        <taxon>Arthropoda</taxon>
        <taxon>Hexapoda</taxon>
        <taxon>Insecta</taxon>
        <taxon>Pterygota</taxon>
        <taxon>Neoptera</taxon>
        <taxon>Endopterygota</taxon>
        <taxon>Coleoptera</taxon>
        <taxon>Polyphaga</taxon>
        <taxon>Cucujiformia</taxon>
        <taxon>Chrysomeloidea</taxon>
        <taxon>Chrysomelidae</taxon>
        <taxon>Bruchinae</taxon>
        <taxon>Bruchini</taxon>
        <taxon>Callosobruchus</taxon>
    </lineage>
</organism>
<dbReference type="OrthoDB" id="6107953at2759"/>
<feature type="region of interest" description="Disordered" evidence="1">
    <location>
        <begin position="258"/>
        <end position="411"/>
    </location>
</feature>
<feature type="compositionally biased region" description="Low complexity" evidence="1">
    <location>
        <begin position="338"/>
        <end position="352"/>
    </location>
</feature>
<dbReference type="AlphaFoldDB" id="A0A653CTV4"/>
<sequence>MTTAMVVDKEGRRPQYKDYNTFLERYKNGKREDQCSDSGVSFSLTNSSNNSSSSINSDLAEGPKKGFREYLENYNNKRYSPVQPAFVKGKTVKTEVYIEINNDATNNVNQITKVFQVQPQSNNAVSKTAKIFEKDAPSKTAGKANLFNGSGEQRKISAISKQFEEKQTVVKQPLKKKPSISEMTKVFEEPKEDDQTAEVRKKVFTEVAQVFKQKEESIQQKNAGVTSPKPQFLNSKPIFTQTAPKNSAVISPKPVIMTDKSNGVVTSPKPVIMTDKSNGVVISPKPLMVNGSSKPKITIIKPAPEGQEQSMILTNLPPPPPPPLPTSSPPSNPPLSPPVISVTPPSTCSSPAPLEPPNCPPPPPPMPVNFASRPSLPSEPKVTVQPQANKFNTLPKIQNGDTIDGRKLDKNDPRVKKMVYGALREMYGAYHDKANDYLATLPKNRVRRNNGLDSIINSIASQGGLDKLSGRANPNPDKE</sequence>
<accession>A0A653CTV4</accession>
<feature type="compositionally biased region" description="Polar residues" evidence="1">
    <location>
        <begin position="384"/>
        <end position="401"/>
    </location>
</feature>
<feature type="region of interest" description="Disordered" evidence="1">
    <location>
        <begin position="216"/>
        <end position="236"/>
    </location>
</feature>
<keyword evidence="3" id="KW-1185">Reference proteome</keyword>